<evidence type="ECO:0000313" key="1">
    <source>
        <dbReference type="EMBL" id="EPS40927.1"/>
    </source>
</evidence>
<dbReference type="Proteomes" id="UP000015100">
    <property type="component" value="Unassembled WGS sequence"/>
</dbReference>
<accession>S8C036</accession>
<proteinExistence type="predicted"/>
<dbReference type="OrthoDB" id="5341543at2759"/>
<dbReference type="EMBL" id="AQGS01000269">
    <property type="protein sequence ID" value="EPS40927.1"/>
    <property type="molecule type" value="Genomic_DNA"/>
</dbReference>
<reference evidence="1 2" key="1">
    <citation type="journal article" date="2013" name="PLoS Genet.">
        <title>Genomic mechanisms accounting for the adaptation to parasitism in nematode-trapping fungi.</title>
        <authorList>
            <person name="Meerupati T."/>
            <person name="Andersson K.M."/>
            <person name="Friman E."/>
            <person name="Kumar D."/>
            <person name="Tunlid A."/>
            <person name="Ahren D."/>
        </authorList>
    </citation>
    <scope>NUCLEOTIDE SEQUENCE [LARGE SCALE GENOMIC DNA]</scope>
    <source>
        <strain evidence="1 2">CBS 200.50</strain>
    </source>
</reference>
<dbReference type="AlphaFoldDB" id="S8C036"/>
<protein>
    <submittedName>
        <fullName evidence="1">Uncharacterized protein</fullName>
    </submittedName>
</protein>
<comment type="caution">
    <text evidence="1">The sequence shown here is derived from an EMBL/GenBank/DDBJ whole genome shotgun (WGS) entry which is preliminary data.</text>
</comment>
<keyword evidence="2" id="KW-1185">Reference proteome</keyword>
<dbReference type="HOGENOM" id="CLU_1475148_0_0_1"/>
<sequence length="187" mass="21095">MENFHPDLQNSIFFRTYRKHPFLSLDAELIHQLALTYLVEYGHTRPNLLTLPPRNIAVLVDVCSYVFSAEVTAAIKADMVGFCEAAGEKLTREGGAAQSLLVAPGRYETRYCNLQEWIGAMIGGVCENHNKRMEEEVEKKKALGDCDIEKPTEELVEERKGIWRALKDGVARVANWIAVRGKRCRAS</sequence>
<evidence type="ECO:0000313" key="2">
    <source>
        <dbReference type="Proteomes" id="UP000015100"/>
    </source>
</evidence>
<organism evidence="1 2">
    <name type="scientific">Dactylellina haptotyla (strain CBS 200.50)</name>
    <name type="common">Nematode-trapping fungus</name>
    <name type="synonym">Monacrosporium haptotylum</name>
    <dbReference type="NCBI Taxonomy" id="1284197"/>
    <lineage>
        <taxon>Eukaryota</taxon>
        <taxon>Fungi</taxon>
        <taxon>Dikarya</taxon>
        <taxon>Ascomycota</taxon>
        <taxon>Pezizomycotina</taxon>
        <taxon>Orbiliomycetes</taxon>
        <taxon>Orbiliales</taxon>
        <taxon>Orbiliaceae</taxon>
        <taxon>Dactylellina</taxon>
    </lineage>
</organism>
<name>S8C036_DACHA</name>
<reference evidence="2" key="2">
    <citation type="submission" date="2013-04" db="EMBL/GenBank/DDBJ databases">
        <title>Genomic mechanisms accounting for the adaptation to parasitism in nematode-trapping fungi.</title>
        <authorList>
            <person name="Ahren D.G."/>
        </authorList>
    </citation>
    <scope>NUCLEOTIDE SEQUENCE [LARGE SCALE GENOMIC DNA]</scope>
    <source>
        <strain evidence="2">CBS 200.50</strain>
    </source>
</reference>
<gene>
    <name evidence="1" type="ORF">H072_5173</name>
</gene>